<feature type="region of interest" description="Disordered" evidence="1">
    <location>
        <begin position="138"/>
        <end position="167"/>
    </location>
</feature>
<keyword evidence="2" id="KW-0472">Membrane</keyword>
<comment type="caution">
    <text evidence="3">The sequence shown here is derived from an EMBL/GenBank/DDBJ whole genome shotgun (WGS) entry which is preliminary data.</text>
</comment>
<evidence type="ECO:0000313" key="4">
    <source>
        <dbReference type="Proteomes" id="UP001055804"/>
    </source>
</evidence>
<dbReference type="Proteomes" id="UP001055804">
    <property type="component" value="Unassembled WGS sequence"/>
</dbReference>
<organism evidence="3 4">
    <name type="scientific">Futiania mangrovi</name>
    <dbReference type="NCBI Taxonomy" id="2959716"/>
    <lineage>
        <taxon>Bacteria</taxon>
        <taxon>Pseudomonadati</taxon>
        <taxon>Pseudomonadota</taxon>
        <taxon>Alphaproteobacteria</taxon>
        <taxon>Futianiales</taxon>
        <taxon>Futianiaceae</taxon>
        <taxon>Futiania</taxon>
    </lineage>
</organism>
<proteinExistence type="predicted"/>
<feature type="transmembrane region" description="Helical" evidence="2">
    <location>
        <begin position="102"/>
        <end position="127"/>
    </location>
</feature>
<evidence type="ECO:0000256" key="1">
    <source>
        <dbReference type="SAM" id="MobiDB-lite"/>
    </source>
</evidence>
<protein>
    <submittedName>
        <fullName evidence="3">Uncharacterized protein</fullName>
    </submittedName>
</protein>
<dbReference type="AlphaFoldDB" id="A0A9J6P8W4"/>
<accession>A0A9J6P8W4</accession>
<dbReference type="EMBL" id="JAMZFT010000002">
    <property type="protein sequence ID" value="MCP1336236.1"/>
    <property type="molecule type" value="Genomic_DNA"/>
</dbReference>
<keyword evidence="4" id="KW-1185">Reference proteome</keyword>
<gene>
    <name evidence="3" type="ORF">NJQ99_07455</name>
</gene>
<name>A0A9J6P8W4_9PROT</name>
<evidence type="ECO:0000256" key="2">
    <source>
        <dbReference type="SAM" id="Phobius"/>
    </source>
</evidence>
<sequence>MSGGEGQNEESLRKLGREFRSYRNIPDDESRIAAVTRLVSDSARQSLKFGEDPPVFSKVQHDCLVDLAILIVVSLDEARRKPKRWWQWRRWSEKDASFAERFGIILTIISICVALFAIGISSALWFVDRSERQRLETQLEAPNGKAAPSPIQSSPPRVSMPRTVVAE</sequence>
<reference evidence="3" key="1">
    <citation type="submission" date="2022-06" db="EMBL/GenBank/DDBJ databases">
        <title>Isolation and Genomics of Futiania mangrovii gen. nov., sp. nov., a Rare and Metabolically-versatile member in the Class Alphaproteobacteria.</title>
        <authorList>
            <person name="Liu L."/>
            <person name="Huang W.-C."/>
            <person name="Pan J."/>
            <person name="Li J."/>
            <person name="Huang Y."/>
            <person name="Du H."/>
            <person name="Liu Y."/>
            <person name="Li M."/>
        </authorList>
    </citation>
    <scope>NUCLEOTIDE SEQUENCE</scope>
    <source>
        <strain evidence="3">FT118</strain>
    </source>
</reference>
<evidence type="ECO:0000313" key="3">
    <source>
        <dbReference type="EMBL" id="MCP1336236.1"/>
    </source>
</evidence>
<keyword evidence="2" id="KW-1133">Transmembrane helix</keyword>
<dbReference type="RefSeq" id="WP_269332203.1">
    <property type="nucleotide sequence ID" value="NZ_JAMZFT010000002.1"/>
</dbReference>
<keyword evidence="2" id="KW-0812">Transmembrane</keyword>